<name>A0A8J6XYI4_9CYAN</name>
<evidence type="ECO:0000313" key="2">
    <source>
        <dbReference type="Proteomes" id="UP000629098"/>
    </source>
</evidence>
<reference evidence="1" key="1">
    <citation type="submission" date="2020-09" db="EMBL/GenBank/DDBJ databases">
        <title>Iningainema tapete sp. nov. (Scytonemataceae, Cyanobacteria) from greenhouses in central Florida (USA) produces two types of nodularin with biosynthetic potential for microcystin-LR and anabaenopeptins.</title>
        <authorList>
            <person name="Berthold D.E."/>
            <person name="Lefler F.W."/>
            <person name="Huang I.-S."/>
            <person name="Abdulla H."/>
            <person name="Zimba P.V."/>
            <person name="Laughinghouse H.D. IV."/>
        </authorList>
    </citation>
    <scope>NUCLEOTIDE SEQUENCE</scope>
    <source>
        <strain evidence="1">BLCCT55</strain>
    </source>
</reference>
<protein>
    <submittedName>
        <fullName evidence="1">Uncharacterized protein</fullName>
    </submittedName>
</protein>
<proteinExistence type="predicted"/>
<organism evidence="1 2">
    <name type="scientific">Iningainema tapete BLCC-T55</name>
    <dbReference type="NCBI Taxonomy" id="2748662"/>
    <lineage>
        <taxon>Bacteria</taxon>
        <taxon>Bacillati</taxon>
        <taxon>Cyanobacteriota</taxon>
        <taxon>Cyanophyceae</taxon>
        <taxon>Nostocales</taxon>
        <taxon>Scytonemataceae</taxon>
        <taxon>Iningainema tapete</taxon>
    </lineage>
</organism>
<keyword evidence="2" id="KW-1185">Reference proteome</keyword>
<sequence length="155" mass="17876">MSGFVYSQKNASLDELKSLLEKLAIEPSYYFLRSAHAVSGICRKLPEEFATPEGQMFNADHELRWKKQKSGYDVLLLSIKEVNLEGIKKDCSSNWEICDFNAYFYKNETKFPNGFTFKGLSDEDINPEDIHISQRYFKDAKTATVHFIALTVKEK</sequence>
<dbReference type="EMBL" id="JACXAE010000080">
    <property type="protein sequence ID" value="MBD2775423.1"/>
    <property type="molecule type" value="Genomic_DNA"/>
</dbReference>
<accession>A0A8J6XYI4</accession>
<dbReference type="Proteomes" id="UP000629098">
    <property type="component" value="Unassembled WGS sequence"/>
</dbReference>
<dbReference type="AlphaFoldDB" id="A0A8J6XYI4"/>
<dbReference type="RefSeq" id="WP_190833803.1">
    <property type="nucleotide sequence ID" value="NZ_CAWPPI010000080.1"/>
</dbReference>
<evidence type="ECO:0000313" key="1">
    <source>
        <dbReference type="EMBL" id="MBD2775423.1"/>
    </source>
</evidence>
<comment type="caution">
    <text evidence="1">The sequence shown here is derived from an EMBL/GenBank/DDBJ whole genome shotgun (WGS) entry which is preliminary data.</text>
</comment>
<gene>
    <name evidence="1" type="ORF">ICL16_26020</name>
</gene>